<evidence type="ECO:0000256" key="10">
    <source>
        <dbReference type="SAM" id="MobiDB-lite"/>
    </source>
</evidence>
<name>A0A2Z6IGB1_9BURK</name>
<dbReference type="GO" id="GO:0006265">
    <property type="term" value="P:DNA topological change"/>
    <property type="evidence" value="ECO:0007669"/>
    <property type="project" value="UniProtKB-UniRule"/>
</dbReference>
<dbReference type="PANTHER" id="PTHR43493">
    <property type="entry name" value="DNA GYRASE/TOPOISOMERASE SUBUNIT A"/>
    <property type="match status" value="1"/>
</dbReference>
<dbReference type="GO" id="GO:0005524">
    <property type="term" value="F:ATP binding"/>
    <property type="evidence" value="ECO:0007669"/>
    <property type="project" value="UniProtKB-UniRule"/>
</dbReference>
<dbReference type="EMBL" id="AP018786">
    <property type="protein sequence ID" value="BBF24148.1"/>
    <property type="molecule type" value="Genomic_DNA"/>
</dbReference>
<dbReference type="PANTHER" id="PTHR43493:SF5">
    <property type="entry name" value="DNA GYRASE SUBUNIT A, CHLOROPLASTIC_MITOCHONDRIAL"/>
    <property type="match status" value="1"/>
</dbReference>
<keyword evidence="5 8" id="KW-0799">Topoisomerase</keyword>
<dbReference type="Pfam" id="PF00521">
    <property type="entry name" value="DNA_topoisoIV"/>
    <property type="match status" value="1"/>
</dbReference>
<dbReference type="GO" id="GO:0034335">
    <property type="term" value="F:DNA negative supercoiling activity"/>
    <property type="evidence" value="ECO:0007669"/>
    <property type="project" value="UniProtKB-ARBA"/>
</dbReference>
<proteinExistence type="inferred from homology"/>
<evidence type="ECO:0000256" key="2">
    <source>
        <dbReference type="ARBA" id="ARBA00008263"/>
    </source>
</evidence>
<comment type="catalytic activity">
    <reaction evidence="1 8 9">
        <text>ATP-dependent breakage, passage and rejoining of double-stranded DNA.</text>
        <dbReference type="EC" id="5.6.2.2"/>
    </reaction>
</comment>
<dbReference type="NCBIfam" id="TIGR01063">
    <property type="entry name" value="gyrA"/>
    <property type="match status" value="1"/>
</dbReference>
<evidence type="ECO:0000313" key="13">
    <source>
        <dbReference type="Proteomes" id="UP000271003"/>
    </source>
</evidence>
<feature type="short sequence motif" description="GyrA-box" evidence="8">
    <location>
        <begin position="584"/>
        <end position="590"/>
    </location>
</feature>
<feature type="region of interest" description="Disordered" evidence="10">
    <location>
        <begin position="878"/>
        <end position="922"/>
    </location>
</feature>
<dbReference type="InterPro" id="IPR005743">
    <property type="entry name" value="GyrA"/>
</dbReference>
<comment type="function">
    <text evidence="8">A type II topoisomerase that negatively supercoils closed circular double-stranded (ds) DNA in an ATP-dependent manner to modulate DNA topology and maintain chromosomes in an underwound state. Negative supercoiling favors strand separation, and DNA replication, transcription, recombination and repair, all of which involve strand separation. Also able to catalyze the interconversion of other topological isomers of dsDNA rings, including catenanes and knotted rings. Type II topoisomerases break and join 2 DNA strands simultaneously in an ATP-dependent manner.</text>
</comment>
<feature type="active site" description="O-(5'-phospho-DNA)-tyrosine intermediate" evidence="8 9">
    <location>
        <position position="144"/>
    </location>
</feature>
<dbReference type="GO" id="GO:0006261">
    <property type="term" value="P:DNA-templated DNA replication"/>
    <property type="evidence" value="ECO:0007669"/>
    <property type="project" value="UniProtKB-UniRule"/>
</dbReference>
<sequence>MDEENMKTEGEAPLEGEASPTAGDAIAQELLPVSLETEMRRSYLDYAMSVIVGRALPDVRDGLKPVHRRVLFAMKEIGNTHNNPTKKSARVVGEVLGKYHPHGDSAAYQTIVRMAQDFSMRYPLIQGQGNFGSIDGDNAAAMRYTEVRLMKIASEMLADLNEETVDFVPNFDNSEQEPVVLPTRLPELLVNGSSGIAVGMATNIPPHNLRETIDACLHALEHPDCTIDELIQRMPAPDFPTGGIIFGISGIHQGYRTGRGRVLMRARTHLEDFGKGRVRIVVDEIPYMVNKRVLYERMHELVREKKIEGVAEMRDESSDQIRIAIDLKQGAMPEVVLNNLYKLTQMQESFGINMVALVDGQPMLLTLKQMIEYFLAHRREVVTRRTVFRLRKAREAGHLLEGQAVALANLDEFIRLIRAAKTVDEAVEALYGRGWDMSFAREITERAAGSAADLYPEAMDHERGLRADGLYYLTRPQVDNILAMNLRRLTGLEREKVMTDYEETVRRILDLLDILAKPARVSAIIGEELKAIREEFGDERRSTIDLLGDPNFDKRDLIPRRDMVVTITRAGFVKSQDLADYQAQARGGKGRNVQATTKDDEIEQLLVANTHDILLCFSTAGRVYPIDVFDLPEGKASARGRPVVNLLPLEENERLTFILPIQGFDDEHYVFMTTDTGTVKKVPLTAFQNIRTKGIIATQLEEGESLAGVAITDGTHDIMLFSDAGKSVRFAESDVRPMGRTARGVRGMRLKEGQRVMALAVVDDESKFVLTATEHGYGKRTRVTEYGRQGRGGQGIISIATSERNGRVVAASLVTDEDDIMLLSTGGKVVRTHASEVSVIGRATQGVRLINMGDDTLASVRSVIRGGDDEVEHLQIEVPEGADVPAVEEEDPEAFEENLEDDVDDLGDDLEKDAAEDDPKGV</sequence>
<dbReference type="GO" id="GO:0005694">
    <property type="term" value="C:chromosome"/>
    <property type="evidence" value="ECO:0007669"/>
    <property type="project" value="InterPro"/>
</dbReference>
<dbReference type="InterPro" id="IPR050220">
    <property type="entry name" value="Type_II_DNA_Topoisomerases"/>
</dbReference>
<dbReference type="SUPFAM" id="SSF56719">
    <property type="entry name" value="Type II DNA topoisomerase"/>
    <property type="match status" value="1"/>
</dbReference>
<dbReference type="FunFam" id="2.120.10.90:FF:000005">
    <property type="entry name" value="DNA topoisomerase 4 subunit A"/>
    <property type="match status" value="1"/>
</dbReference>
<keyword evidence="4 8" id="KW-0067">ATP-binding</keyword>
<dbReference type="Gene3D" id="3.90.199.10">
    <property type="entry name" value="Topoisomerase II, domain 5"/>
    <property type="match status" value="1"/>
</dbReference>
<evidence type="ECO:0000256" key="8">
    <source>
        <dbReference type="HAMAP-Rule" id="MF_01897"/>
    </source>
</evidence>
<dbReference type="Pfam" id="PF03989">
    <property type="entry name" value="DNA_gyraseA_C"/>
    <property type="match status" value="6"/>
</dbReference>
<feature type="domain" description="Topo IIA-type catalytic" evidence="11">
    <location>
        <begin position="56"/>
        <end position="557"/>
    </location>
</feature>
<dbReference type="InterPro" id="IPR013757">
    <property type="entry name" value="Topo_IIA_A_a_sf"/>
</dbReference>
<dbReference type="CDD" id="cd00187">
    <property type="entry name" value="TOP4c"/>
    <property type="match status" value="1"/>
</dbReference>
<dbReference type="Gene3D" id="2.120.10.90">
    <property type="entry name" value="DNA gyrase/topoisomerase IV, subunit A, C-terminal"/>
    <property type="match status" value="1"/>
</dbReference>
<dbReference type="InterPro" id="IPR013760">
    <property type="entry name" value="Topo_IIA-like_dom_sf"/>
</dbReference>
<keyword evidence="6 8" id="KW-0238">DNA-binding</keyword>
<comment type="subunit">
    <text evidence="8">Heterotetramer, composed of two GyrA and two GyrB chains. In the heterotetramer, GyrA contains the active site tyrosine that forms a transient covalent intermediate with DNA, while GyrB binds cofactors and catalyzes ATP hydrolysis.</text>
</comment>
<dbReference type="AlphaFoldDB" id="A0A2Z6IGB1"/>
<evidence type="ECO:0000256" key="1">
    <source>
        <dbReference type="ARBA" id="ARBA00000185"/>
    </source>
</evidence>
<dbReference type="NCBIfam" id="NF004044">
    <property type="entry name" value="PRK05561.1"/>
    <property type="match status" value="1"/>
</dbReference>
<feature type="region of interest" description="Disordered" evidence="10">
    <location>
        <begin position="1"/>
        <end position="23"/>
    </location>
</feature>
<accession>A0A2Z6IGB1</accession>
<dbReference type="FunFam" id="3.90.199.10:FF:000001">
    <property type="entry name" value="DNA gyrase subunit A"/>
    <property type="match status" value="1"/>
</dbReference>
<evidence type="ECO:0000256" key="3">
    <source>
        <dbReference type="ARBA" id="ARBA00022741"/>
    </source>
</evidence>
<dbReference type="NCBIfam" id="NF004043">
    <property type="entry name" value="PRK05560.1"/>
    <property type="match status" value="1"/>
</dbReference>
<dbReference type="PROSITE" id="PS52040">
    <property type="entry name" value="TOPO_IIA"/>
    <property type="match status" value="1"/>
</dbReference>
<dbReference type="InterPro" id="IPR035516">
    <property type="entry name" value="Gyrase/topoIV_suA_C"/>
</dbReference>
<comment type="subcellular location">
    <subcellularLocation>
        <location evidence="8">Cytoplasm</location>
    </subcellularLocation>
</comment>
<dbReference type="SMART" id="SM00434">
    <property type="entry name" value="TOP4c"/>
    <property type="match status" value="1"/>
</dbReference>
<dbReference type="Proteomes" id="UP000271003">
    <property type="component" value="Chromosome"/>
</dbReference>
<dbReference type="FunFam" id="3.30.1360.40:FF:000002">
    <property type="entry name" value="DNA gyrase subunit A"/>
    <property type="match status" value="1"/>
</dbReference>
<evidence type="ECO:0000313" key="12">
    <source>
        <dbReference type="EMBL" id="BBF24148.1"/>
    </source>
</evidence>
<keyword evidence="8" id="KW-0963">Cytoplasm</keyword>
<comment type="similarity">
    <text evidence="2 8">Belongs to the type II topoisomerase GyrA/ParC subunit family.</text>
</comment>
<dbReference type="InterPro" id="IPR006691">
    <property type="entry name" value="GyrA/parC_rep"/>
</dbReference>
<dbReference type="GO" id="GO:0009330">
    <property type="term" value="C:DNA topoisomerase type II (double strand cut, ATP-hydrolyzing) complex"/>
    <property type="evidence" value="ECO:0007669"/>
    <property type="project" value="TreeGrafter"/>
</dbReference>
<dbReference type="GO" id="GO:0003677">
    <property type="term" value="F:DNA binding"/>
    <property type="evidence" value="ECO:0007669"/>
    <property type="project" value="UniProtKB-UniRule"/>
</dbReference>
<evidence type="ECO:0000256" key="7">
    <source>
        <dbReference type="ARBA" id="ARBA00023235"/>
    </source>
</evidence>
<feature type="compositionally biased region" description="Basic and acidic residues" evidence="10">
    <location>
        <begin position="1"/>
        <end position="10"/>
    </location>
</feature>
<reference evidence="12 13" key="1">
    <citation type="journal article" date="2018" name="Int. J. Syst. Evol. Microbiol.">
        <title>Mesosutterella multiformis gen. nov., sp. nov., a member of the family Sutterellaceae and Sutterella megalosphaeroides sp. nov., isolated from human faeces.</title>
        <authorList>
            <person name="Sakamoto M."/>
            <person name="Ikeyama N."/>
            <person name="Kunihiro T."/>
            <person name="Iino T."/>
            <person name="Yuki M."/>
            <person name="Ohkuma M."/>
        </authorList>
    </citation>
    <scope>NUCLEOTIDE SEQUENCE [LARGE SCALE GENOMIC DNA]</scope>
    <source>
        <strain evidence="12 13">6FBBBH3</strain>
    </source>
</reference>
<keyword evidence="3 8" id="KW-0547">Nucleotide-binding</keyword>
<comment type="miscellaneous">
    <text evidence="8">Few gyrases are as efficient as E.coli at forming negative supercoils. Not all organisms have 2 type II topoisomerases; in organisms with a single type II topoisomerase this enzyme also has to decatenate newly replicated chromosomes.</text>
</comment>
<keyword evidence="13" id="KW-1185">Reference proteome</keyword>
<dbReference type="KEGG" id="sutt:SUTMEG_20390"/>
<evidence type="ECO:0000256" key="4">
    <source>
        <dbReference type="ARBA" id="ARBA00022840"/>
    </source>
</evidence>
<organism evidence="12 13">
    <name type="scientific">Sutterella megalosphaeroides</name>
    <dbReference type="NCBI Taxonomy" id="2494234"/>
    <lineage>
        <taxon>Bacteria</taxon>
        <taxon>Pseudomonadati</taxon>
        <taxon>Pseudomonadota</taxon>
        <taxon>Betaproteobacteria</taxon>
        <taxon>Burkholderiales</taxon>
        <taxon>Sutterellaceae</taxon>
        <taxon>Sutterella</taxon>
    </lineage>
</organism>
<protein>
    <recommendedName>
        <fullName evidence="8">DNA gyrase subunit A</fullName>
        <ecNumber evidence="8">5.6.2.2</ecNumber>
    </recommendedName>
</protein>
<evidence type="ECO:0000256" key="9">
    <source>
        <dbReference type="PROSITE-ProRule" id="PRU01384"/>
    </source>
</evidence>
<dbReference type="Gene3D" id="1.10.268.10">
    <property type="entry name" value="Topoisomerase, domain 3"/>
    <property type="match status" value="1"/>
</dbReference>
<dbReference type="EC" id="5.6.2.2" evidence="8"/>
<gene>
    <name evidence="8 12" type="primary">gyrA</name>
    <name evidence="12" type="ORF">SUTMEG_20390</name>
</gene>
<dbReference type="Gene3D" id="3.30.1360.40">
    <property type="match status" value="1"/>
</dbReference>
<dbReference type="InterPro" id="IPR002205">
    <property type="entry name" value="Topo_IIA_dom_A"/>
</dbReference>
<evidence type="ECO:0000259" key="11">
    <source>
        <dbReference type="PROSITE" id="PS52040"/>
    </source>
</evidence>
<dbReference type="GO" id="GO:0005737">
    <property type="term" value="C:cytoplasm"/>
    <property type="evidence" value="ECO:0007669"/>
    <property type="project" value="UniProtKB-SubCell"/>
</dbReference>
<dbReference type="InterPro" id="IPR013758">
    <property type="entry name" value="Topo_IIA_A/C_ab"/>
</dbReference>
<dbReference type="HAMAP" id="MF_01897">
    <property type="entry name" value="GyrA"/>
    <property type="match status" value="1"/>
</dbReference>
<evidence type="ECO:0000256" key="6">
    <source>
        <dbReference type="ARBA" id="ARBA00023125"/>
    </source>
</evidence>
<keyword evidence="7 8" id="KW-0413">Isomerase</keyword>
<feature type="compositionally biased region" description="Acidic residues" evidence="10">
    <location>
        <begin position="886"/>
        <end position="916"/>
    </location>
</feature>
<dbReference type="SUPFAM" id="SSF101904">
    <property type="entry name" value="GyrA/ParC C-terminal domain-like"/>
    <property type="match status" value="1"/>
</dbReference>
<evidence type="ECO:0000256" key="5">
    <source>
        <dbReference type="ARBA" id="ARBA00023029"/>
    </source>
</evidence>